<keyword evidence="11" id="KW-0966">Cell projection</keyword>
<feature type="repeat" description="ANK" evidence="14">
    <location>
        <begin position="945"/>
        <end position="972"/>
    </location>
</feature>
<accession>A0A8J9ZZ77</accession>
<evidence type="ECO:0000256" key="11">
    <source>
        <dbReference type="ARBA" id="ARBA00023273"/>
    </source>
</evidence>
<feature type="region of interest" description="Disordered" evidence="16">
    <location>
        <begin position="1800"/>
        <end position="1870"/>
    </location>
</feature>
<dbReference type="SMART" id="SM00382">
    <property type="entry name" value="AAA"/>
    <property type="match status" value="1"/>
</dbReference>
<dbReference type="Pfam" id="PF13637">
    <property type="entry name" value="Ank_4"/>
    <property type="match status" value="1"/>
</dbReference>
<organism evidence="18 19">
    <name type="scientific">Branchiostoma lanceolatum</name>
    <name type="common">Common lancelet</name>
    <name type="synonym">Amphioxus lanceolatum</name>
    <dbReference type="NCBI Taxonomy" id="7740"/>
    <lineage>
        <taxon>Eukaryota</taxon>
        <taxon>Metazoa</taxon>
        <taxon>Chordata</taxon>
        <taxon>Cephalochordata</taxon>
        <taxon>Leptocardii</taxon>
        <taxon>Amphioxiformes</taxon>
        <taxon>Branchiostomatidae</taxon>
        <taxon>Branchiostoma</taxon>
    </lineage>
</organism>
<dbReference type="GO" id="GO:0005524">
    <property type="term" value="F:ATP binding"/>
    <property type="evidence" value="ECO:0007669"/>
    <property type="project" value="InterPro"/>
</dbReference>
<feature type="compositionally biased region" description="Basic and acidic residues" evidence="16">
    <location>
        <begin position="415"/>
        <end position="424"/>
    </location>
</feature>
<dbReference type="Pfam" id="PF25408">
    <property type="entry name" value="AAA_lid_NAV1"/>
    <property type="match status" value="1"/>
</dbReference>
<dbReference type="CDD" id="cd00009">
    <property type="entry name" value="AAA"/>
    <property type="match status" value="1"/>
</dbReference>
<dbReference type="PANTHER" id="PTHR23166">
    <property type="entry name" value="FILAMIN/GPBP-INTERACTING PROTEIN"/>
    <property type="match status" value="1"/>
</dbReference>
<evidence type="ECO:0000256" key="3">
    <source>
        <dbReference type="ARBA" id="ARBA00017042"/>
    </source>
</evidence>
<evidence type="ECO:0000256" key="12">
    <source>
        <dbReference type="ARBA" id="ARBA00044742"/>
    </source>
</evidence>
<feature type="region of interest" description="Disordered" evidence="16">
    <location>
        <begin position="809"/>
        <end position="844"/>
    </location>
</feature>
<feature type="region of interest" description="Disordered" evidence="16">
    <location>
        <begin position="1"/>
        <end position="33"/>
    </location>
</feature>
<dbReference type="PROSITE" id="PS50088">
    <property type="entry name" value="ANK_REPEAT"/>
    <property type="match status" value="4"/>
</dbReference>
<evidence type="ECO:0000256" key="15">
    <source>
        <dbReference type="SAM" id="Coils"/>
    </source>
</evidence>
<feature type="domain" description="AAA+ ATPase" evidence="17">
    <location>
        <begin position="1342"/>
        <end position="1507"/>
    </location>
</feature>
<feature type="repeat" description="ANK" evidence="14">
    <location>
        <begin position="973"/>
        <end position="1005"/>
    </location>
</feature>
<dbReference type="GO" id="GO:0016887">
    <property type="term" value="F:ATP hydrolysis activity"/>
    <property type="evidence" value="ECO:0007669"/>
    <property type="project" value="InterPro"/>
</dbReference>
<comment type="subunit">
    <text evidence="13">Interacts with CTTN/cortactin SH3 domain. Interacts with STRN, STRN4/zinedin and MOB4/phocein; this interactions mediate the association with the STRIPAK core complex and may regulate dendritic spine distribution of the STRIPAK complex in hippocampal neurons. Activation of glutamate receptors weakens the interaction with STRN and STRN4.</text>
</comment>
<feature type="compositionally biased region" description="Polar residues" evidence="16">
    <location>
        <begin position="880"/>
        <end position="902"/>
    </location>
</feature>
<dbReference type="Pfam" id="PF12796">
    <property type="entry name" value="Ank_2"/>
    <property type="match status" value="1"/>
</dbReference>
<feature type="compositionally biased region" description="Low complexity" evidence="16">
    <location>
        <begin position="1701"/>
        <end position="1721"/>
    </location>
</feature>
<evidence type="ECO:0000256" key="16">
    <source>
        <dbReference type="SAM" id="MobiDB-lite"/>
    </source>
</evidence>
<evidence type="ECO:0000259" key="17">
    <source>
        <dbReference type="SMART" id="SM00382"/>
    </source>
</evidence>
<comment type="subcellular location">
    <subcellularLocation>
        <location evidence="2">Cell projection</location>
        <location evidence="2">Dendritic spine</location>
    </subcellularLocation>
    <subcellularLocation>
        <location evidence="1">Cytoplasm</location>
        <location evidence="1">Cell cortex</location>
    </subcellularLocation>
</comment>
<feature type="compositionally biased region" description="Polar residues" evidence="16">
    <location>
        <begin position="699"/>
        <end position="708"/>
    </location>
</feature>
<dbReference type="InterPro" id="IPR003593">
    <property type="entry name" value="AAA+_ATPase"/>
</dbReference>
<evidence type="ECO:0000256" key="8">
    <source>
        <dbReference type="ARBA" id="ARBA00023018"/>
    </source>
</evidence>
<feature type="region of interest" description="Disordered" evidence="16">
    <location>
        <begin position="371"/>
        <end position="790"/>
    </location>
</feature>
<feature type="repeat" description="ANK" evidence="14">
    <location>
        <begin position="1006"/>
        <end position="1038"/>
    </location>
</feature>
<dbReference type="Gene3D" id="1.25.40.20">
    <property type="entry name" value="Ankyrin repeat-containing domain"/>
    <property type="match status" value="1"/>
</dbReference>
<feature type="coiled-coil region" evidence="15">
    <location>
        <begin position="138"/>
        <end position="317"/>
    </location>
</feature>
<dbReference type="InterPro" id="IPR011704">
    <property type="entry name" value="ATPase_dyneun-rel_AAA"/>
</dbReference>
<dbReference type="SUPFAM" id="SSF48403">
    <property type="entry name" value="Ankyrin repeat"/>
    <property type="match status" value="1"/>
</dbReference>
<feature type="compositionally biased region" description="Basic and acidic residues" evidence="16">
    <location>
        <begin position="377"/>
        <end position="387"/>
    </location>
</feature>
<keyword evidence="19" id="KW-1185">Reference proteome</keyword>
<dbReference type="SUPFAM" id="SSF52540">
    <property type="entry name" value="P-loop containing nucleoside triphosphate hydrolases"/>
    <property type="match status" value="1"/>
</dbReference>
<keyword evidence="7" id="KW-0677">Repeat</keyword>
<evidence type="ECO:0000313" key="19">
    <source>
        <dbReference type="Proteomes" id="UP000838412"/>
    </source>
</evidence>
<feature type="compositionally biased region" description="Low complexity" evidence="16">
    <location>
        <begin position="482"/>
        <end position="512"/>
    </location>
</feature>
<feature type="repeat" description="ANK" evidence="14">
    <location>
        <begin position="1072"/>
        <end position="1093"/>
    </location>
</feature>
<feature type="region of interest" description="Disordered" evidence="16">
    <location>
        <begin position="879"/>
        <end position="916"/>
    </location>
</feature>
<dbReference type="InterPro" id="IPR019131">
    <property type="entry name" value="Cortactin-binding_p2_N"/>
</dbReference>
<evidence type="ECO:0000313" key="18">
    <source>
        <dbReference type="EMBL" id="CAH1266047.1"/>
    </source>
</evidence>
<dbReference type="GO" id="GO:0005938">
    <property type="term" value="C:cell cortex"/>
    <property type="evidence" value="ECO:0007669"/>
    <property type="project" value="UniProtKB-SubCell"/>
</dbReference>
<dbReference type="Gene3D" id="3.40.50.300">
    <property type="entry name" value="P-loop containing nucleotide triphosphate hydrolases"/>
    <property type="match status" value="1"/>
</dbReference>
<keyword evidence="8" id="KW-0770">Synapse</keyword>
<dbReference type="PANTHER" id="PTHR23166:SF5">
    <property type="entry name" value="CTTNBP2 N-TERMINAL-LIKE PROTEIN"/>
    <property type="match status" value="1"/>
</dbReference>
<feature type="compositionally biased region" description="Polar residues" evidence="16">
    <location>
        <begin position="545"/>
        <end position="562"/>
    </location>
</feature>
<dbReference type="GO" id="GO:0043197">
    <property type="term" value="C:dendritic spine"/>
    <property type="evidence" value="ECO:0007669"/>
    <property type="project" value="UniProtKB-SubCell"/>
</dbReference>
<evidence type="ECO:0000256" key="10">
    <source>
        <dbReference type="ARBA" id="ARBA00023054"/>
    </source>
</evidence>
<evidence type="ECO:0000256" key="9">
    <source>
        <dbReference type="ARBA" id="ARBA00023043"/>
    </source>
</evidence>
<reference evidence="18" key="1">
    <citation type="submission" date="2022-01" db="EMBL/GenBank/DDBJ databases">
        <authorList>
            <person name="Braso-Vives M."/>
        </authorList>
    </citation>
    <scope>NUCLEOTIDE SEQUENCE</scope>
</reference>
<sequence>MATKNAEIGAASKNGENTSPEPSKKAVAATKAAAGPLKSLADLEKGDLLRLLGILEAELQARELVILKMRSDKARSAIMQERYGKLALEDPFSALNRDAQEASEEVHDNSPVYASAMVHLEALITQQKKTHQKMMIQMTAAEKRHKKVVHELEEEKRKHAQDTAQGDDVTYMLEKERERLSQQVDFEKSQLRKMEKDKNKAMAMLEEERAHHQQIGVLLAKERKRLASKLIQERQQLKDVHKGLQDQKDKVRSMAEGLVQESKKSLKMEAEMEKQLSEFDIEREQLRSKLSREEAKNRDLQTEVDEYRKQLEDMRKSLLKGASGDAVKPRAIMRSAGTQTENPPENEVRRREVATAESKNYVSTVKQNLLRGAENTDAEKATKETRKTSPWLKNAADKPVVSAWGPNPFPCTSVETEHHGKADIESSSDSEDDKTVIENVPPVSFKAGMVASSSGQGSPSPTSSTSTLSPYSRVQSTKLLFSPKGSTRTTSSSSSPSSSSSTSPSPESPNTSVTVGSTGSMVTKAVFKFSGDQDSSRTHLKSYSAAGSPTLKISNADSSSELAITEPGKSAERSPDAKVTSPSAKALGSLIVSPTSVSPGARRLPGKGPPPIPKKPLHIPQPNPALKDGRNSPGVGMKLEVRKQAVAAPIKSVATTPPTPKSGYGRGSSGSSGSSTSDSDNSPNSPHPVMPGANRVGQRYSTPLSNVAYNRHAGIRATSQSPVANNNRPSSLATNKSGSVSPSSQSAPSSQSVSQSGNKAEAEQPTSKKTSQVGADPSPSNAAAPPIHDDFSSDMAEIHQLLTEMMADGTSGITGERGPASAPPTEMSNSSPSRLSPSDSPRKLSTLKIEIGGGSMLDERREKHTTSNFLYLPAEKESQCFESSDNNNTVPNDAKSTTSNSNDENDARTAEADTVEGEVAELCKTLLKKGGLGEETPVRGIPNRLHQAAGEGDIAMVEQLLEEGADPNTTERDGSTPVYAAAEGGHLDCLELLLSHNGDPNTLRDDNFTPLHGAAAEGHTGCLKLLLDRGAHPGLPDKAGWSPLYWAVSNGHTDCCRTLLDYFASRAAVTDVGWTPLHGACRSGHVSCLKVLLYYDPLNSDGQDQASLLTTRPALVSKDVINAVDRDGWTAAHVAASRGFKDCLELLCGHPELDLTIRDKWDRQVQDVAVGDCRGLVEDIGKRKVSVVIDTSSETMVTGRTTPTPSGKEEDLYVLGSLTLACGTDWSQFDADVGAILVQNSKKLSVASELLTELEEVDTDISADGHVSELGLTANSIRSYTYGTISWSPATMFDTTPYDFFSANKYLVIRLKGPDEDCVDKLSYESMIPVQTLQNYLRLIEQYKSVVFYGPPGTGKTFIVRKLAECIRNKQQQSGVQADISHVALNPKYTHKDLLQLLRSKGFLLPSNSTTTAEGSQKAPILILDDLGRVSLSEVLGELLYALEYRGPQHPISMKIDEESPKDEDGSSGAYYLSEDCYIIGTMDKSRSPGLDLSVQQRFRWVHLKCDSEPVKGLLQRHLRRRLISAHGGQLPSTDDQVYKAVEWVAAVWQRLNACLAKLGLPDLVLGPRHFFTCPIEATKVKAILRWLSLSWNHAIAPGVEDAMLRGLSSQNQQKLASTALSVLLQRAVIPGCPLAGQDAERYLSSFRGGYEGMVSLLNTAKRSAARAKRTRSAWKKSTSTNDGDSPDSDSTATEGDSGVDSPDSPLSPTGPPSSTLTGSPAKKRPTSELARRVIENLHSNHHASSPDLRSAGLSNLAYLGATAMDGDVLNMLLKMQTSKSESNLNTVIELHDHIFNMHSRSGTIKRRPKVKPSSQTKPKEVKRESSEEEDNPETKDKDVSDDKEPLQLKTDQPEGAEGDEVWSLRQDLQ</sequence>
<evidence type="ECO:0000256" key="7">
    <source>
        <dbReference type="ARBA" id="ARBA00022737"/>
    </source>
</evidence>
<dbReference type="InterPro" id="IPR027417">
    <property type="entry name" value="P-loop_NTPase"/>
</dbReference>
<keyword evidence="4" id="KW-0488">Methylation</keyword>
<proteinExistence type="predicted"/>
<keyword evidence="9 14" id="KW-0040">ANK repeat</keyword>
<evidence type="ECO:0000256" key="1">
    <source>
        <dbReference type="ARBA" id="ARBA00004544"/>
    </source>
</evidence>
<dbReference type="Pfam" id="PF09727">
    <property type="entry name" value="CortBP2"/>
    <property type="match status" value="1"/>
</dbReference>
<name>A0A8J9ZZ77_BRALA</name>
<dbReference type="InterPro" id="IPR050719">
    <property type="entry name" value="Cortactin-Actin_Reg"/>
</dbReference>
<keyword evidence="10 15" id="KW-0175">Coiled coil</keyword>
<feature type="compositionally biased region" description="Basic and acidic residues" evidence="16">
    <location>
        <begin position="1833"/>
        <end position="1847"/>
    </location>
</feature>
<dbReference type="InterPro" id="IPR057568">
    <property type="entry name" value="CortBP2_NAV1-like_AAA_lid"/>
</dbReference>
<comment type="function">
    <text evidence="12">Regulates the dendritic spine distribution of CTTN/cortactin in hippocampal neurons, and thus controls dendritic spinogenesis and dendritic spine maintenance. Associates with the striatin-interacting phosphatase and kinase (STRIPAK) core complex to regulate dendritic spine distribution of the STRIPAK complex in hippocampal neurons.</text>
</comment>
<evidence type="ECO:0000256" key="6">
    <source>
        <dbReference type="ARBA" id="ARBA00022553"/>
    </source>
</evidence>
<gene>
    <name evidence="18" type="primary">CTTNBP2</name>
    <name evidence="18" type="ORF">BLAG_LOCUS19798</name>
</gene>
<keyword evidence="6" id="KW-0597">Phosphoprotein</keyword>
<dbReference type="EMBL" id="OV696690">
    <property type="protein sequence ID" value="CAH1266047.1"/>
    <property type="molecule type" value="Genomic_DNA"/>
</dbReference>
<feature type="compositionally biased region" description="Low complexity" evidence="16">
    <location>
        <begin position="735"/>
        <end position="759"/>
    </location>
</feature>
<evidence type="ECO:0000256" key="5">
    <source>
        <dbReference type="ARBA" id="ARBA00022490"/>
    </source>
</evidence>
<feature type="compositionally biased region" description="Low complexity" evidence="16">
    <location>
        <begin position="452"/>
        <end position="472"/>
    </location>
</feature>
<feature type="compositionally biased region" description="Polar residues" evidence="16">
    <location>
        <begin position="1679"/>
        <end position="1695"/>
    </location>
</feature>
<evidence type="ECO:0000256" key="13">
    <source>
        <dbReference type="ARBA" id="ARBA00044767"/>
    </source>
</evidence>
<dbReference type="Proteomes" id="UP000838412">
    <property type="component" value="Chromosome 5"/>
</dbReference>
<feature type="compositionally biased region" description="Polar residues" evidence="16">
    <location>
        <begin position="717"/>
        <end position="734"/>
    </location>
</feature>
<dbReference type="Pfam" id="PF00023">
    <property type="entry name" value="Ank"/>
    <property type="match status" value="1"/>
</dbReference>
<feature type="compositionally biased region" description="Polar residues" evidence="16">
    <location>
        <begin position="764"/>
        <end position="773"/>
    </location>
</feature>
<feature type="compositionally biased region" description="Low complexity" evidence="16">
    <location>
        <begin position="775"/>
        <end position="786"/>
    </location>
</feature>
<feature type="compositionally biased region" description="Low complexity" evidence="16">
    <location>
        <begin position="671"/>
        <end position="684"/>
    </location>
</feature>
<evidence type="ECO:0000256" key="2">
    <source>
        <dbReference type="ARBA" id="ARBA00004552"/>
    </source>
</evidence>
<evidence type="ECO:0000256" key="4">
    <source>
        <dbReference type="ARBA" id="ARBA00022481"/>
    </source>
</evidence>
<dbReference type="OrthoDB" id="10035794at2759"/>
<dbReference type="Pfam" id="PF07728">
    <property type="entry name" value="AAA_5"/>
    <property type="match status" value="1"/>
</dbReference>
<feature type="compositionally biased region" description="Low complexity" evidence="16">
    <location>
        <begin position="828"/>
        <end position="839"/>
    </location>
</feature>
<evidence type="ECO:0000256" key="14">
    <source>
        <dbReference type="PROSITE-ProRule" id="PRU00023"/>
    </source>
</evidence>
<dbReference type="InterPro" id="IPR002110">
    <property type="entry name" value="Ankyrin_rpt"/>
</dbReference>
<feature type="compositionally biased region" description="Pro residues" evidence="16">
    <location>
        <begin position="607"/>
        <end position="623"/>
    </location>
</feature>
<protein>
    <recommendedName>
        <fullName evidence="3">Cortactin-binding protein 2</fullName>
    </recommendedName>
</protein>
<dbReference type="SMART" id="SM00248">
    <property type="entry name" value="ANK"/>
    <property type="match status" value="6"/>
</dbReference>
<dbReference type="InterPro" id="IPR036770">
    <property type="entry name" value="Ankyrin_rpt-contain_sf"/>
</dbReference>
<dbReference type="PROSITE" id="PS50297">
    <property type="entry name" value="ANK_REP_REGION"/>
    <property type="match status" value="4"/>
</dbReference>
<feature type="region of interest" description="Disordered" evidence="16">
    <location>
        <begin position="1668"/>
        <end position="1728"/>
    </location>
</feature>
<keyword evidence="5" id="KW-0963">Cytoplasm</keyword>